<dbReference type="HAMAP" id="MF_00006">
    <property type="entry name" value="Arg_succ_lyase"/>
    <property type="match status" value="1"/>
</dbReference>
<dbReference type="AlphaFoldDB" id="A0A426SL09"/>
<dbReference type="GO" id="GO:0004056">
    <property type="term" value="F:argininosuccinate lyase activity"/>
    <property type="evidence" value="ECO:0007669"/>
    <property type="project" value="UniProtKB-UniRule"/>
</dbReference>
<dbReference type="CDD" id="cd01359">
    <property type="entry name" value="Argininosuccinate_lyase"/>
    <property type="match status" value="1"/>
</dbReference>
<evidence type="ECO:0000313" key="11">
    <source>
        <dbReference type="Proteomes" id="UP000274327"/>
    </source>
</evidence>
<dbReference type="InterPro" id="IPR009049">
    <property type="entry name" value="Argininosuccinate_lyase"/>
</dbReference>
<evidence type="ECO:0000256" key="4">
    <source>
        <dbReference type="ARBA" id="ARBA00022605"/>
    </source>
</evidence>
<dbReference type="PROSITE" id="PS00163">
    <property type="entry name" value="FUMARATE_LYASES"/>
    <property type="match status" value="1"/>
</dbReference>
<dbReference type="GO" id="GO:0005829">
    <property type="term" value="C:cytosol"/>
    <property type="evidence" value="ECO:0007669"/>
    <property type="project" value="TreeGrafter"/>
</dbReference>
<dbReference type="InterPro" id="IPR000362">
    <property type="entry name" value="Fumarate_lyase_fam"/>
</dbReference>
<name>A0A426SL09_9MICO</name>
<dbReference type="Pfam" id="PF00206">
    <property type="entry name" value="Lyase_1"/>
    <property type="match status" value="1"/>
</dbReference>
<evidence type="ECO:0000256" key="3">
    <source>
        <dbReference type="ARBA" id="ARBA00022571"/>
    </source>
</evidence>
<dbReference type="InterPro" id="IPR020557">
    <property type="entry name" value="Fumarate_lyase_CS"/>
</dbReference>
<dbReference type="SUPFAM" id="SSF48557">
    <property type="entry name" value="L-aspartase-like"/>
    <property type="match status" value="1"/>
</dbReference>
<accession>A0A426SL09</accession>
<dbReference type="GeneID" id="78121161"/>
<dbReference type="EMBL" id="QOCI01000006">
    <property type="protein sequence ID" value="RRR18911.1"/>
    <property type="molecule type" value="Genomic_DNA"/>
</dbReference>
<dbReference type="EC" id="4.3.2.1" evidence="2 6"/>
<dbReference type="PRINTS" id="PR00149">
    <property type="entry name" value="FUMRATELYASE"/>
</dbReference>
<dbReference type="PANTHER" id="PTHR43814:SF1">
    <property type="entry name" value="ARGININOSUCCINATE LYASE"/>
    <property type="match status" value="1"/>
</dbReference>
<dbReference type="InterPro" id="IPR008948">
    <property type="entry name" value="L-Aspartase-like"/>
</dbReference>
<dbReference type="InterPro" id="IPR022761">
    <property type="entry name" value="Fumarate_lyase_N"/>
</dbReference>
<dbReference type="FunFam" id="1.10.40.30:FF:000001">
    <property type="entry name" value="Argininosuccinate lyase"/>
    <property type="match status" value="1"/>
</dbReference>
<evidence type="ECO:0000256" key="5">
    <source>
        <dbReference type="ARBA" id="ARBA00023239"/>
    </source>
</evidence>
<keyword evidence="6" id="KW-0963">Cytoplasm</keyword>
<evidence type="ECO:0000256" key="2">
    <source>
        <dbReference type="ARBA" id="ARBA00012338"/>
    </source>
</evidence>
<dbReference type="FunFam" id="1.20.200.10:FF:000015">
    <property type="entry name" value="argininosuccinate lyase isoform X2"/>
    <property type="match status" value="1"/>
</dbReference>
<organism evidence="10 11">
    <name type="scientific">Brachybacterium paraconglomeratum</name>
    <dbReference type="NCBI Taxonomy" id="173362"/>
    <lineage>
        <taxon>Bacteria</taxon>
        <taxon>Bacillati</taxon>
        <taxon>Actinomycetota</taxon>
        <taxon>Actinomycetes</taxon>
        <taxon>Micrococcales</taxon>
        <taxon>Dermabacteraceae</taxon>
        <taxon>Brachybacterium</taxon>
    </lineage>
</organism>
<reference evidence="10 11" key="1">
    <citation type="submission" date="2018-07" db="EMBL/GenBank/DDBJ databases">
        <title>Brachybacteriurn paraconglorneratum KCTC 9916.</title>
        <authorList>
            <person name="Li Y."/>
        </authorList>
    </citation>
    <scope>NUCLEOTIDE SEQUENCE [LARGE SCALE GENOMIC DNA]</scope>
    <source>
        <strain evidence="10 11">KCTC 9916</strain>
    </source>
</reference>
<keyword evidence="3 6" id="KW-0055">Arginine biosynthesis</keyword>
<comment type="subcellular location">
    <subcellularLocation>
        <location evidence="6">Cytoplasm</location>
    </subcellularLocation>
</comment>
<dbReference type="Pfam" id="PF14698">
    <property type="entry name" value="ASL_C2"/>
    <property type="match status" value="1"/>
</dbReference>
<gene>
    <name evidence="6 10" type="primary">argH</name>
    <name evidence="10" type="ORF">DS079_09015</name>
</gene>
<keyword evidence="5 6" id="KW-0456">Lyase</keyword>
<dbReference type="RefSeq" id="WP_126986691.1">
    <property type="nucleotide sequence ID" value="NZ_JALXWX010000133.1"/>
</dbReference>
<evidence type="ECO:0000256" key="7">
    <source>
        <dbReference type="SAM" id="MobiDB-lite"/>
    </source>
</evidence>
<proteinExistence type="inferred from homology"/>
<dbReference type="Gene3D" id="1.10.40.30">
    <property type="entry name" value="Fumarase/aspartase (C-terminal domain)"/>
    <property type="match status" value="1"/>
</dbReference>
<feature type="region of interest" description="Disordered" evidence="7">
    <location>
        <begin position="1"/>
        <end position="23"/>
    </location>
</feature>
<feature type="domain" description="Fumarate lyase N-terminal" evidence="8">
    <location>
        <begin position="45"/>
        <end position="330"/>
    </location>
</feature>
<keyword evidence="11" id="KW-1185">Reference proteome</keyword>
<comment type="similarity">
    <text evidence="6">Belongs to the lyase 1 family. Argininosuccinate lyase subfamily.</text>
</comment>
<dbReference type="UniPathway" id="UPA00068">
    <property type="reaction ID" value="UER00114"/>
</dbReference>
<dbReference type="Gene3D" id="1.20.200.10">
    <property type="entry name" value="Fumarase/aspartase (Central domain)"/>
    <property type="match status" value="1"/>
</dbReference>
<dbReference type="PRINTS" id="PR00145">
    <property type="entry name" value="ARGSUCLYASE"/>
</dbReference>
<comment type="pathway">
    <text evidence="1 6">Amino-acid biosynthesis; L-arginine biosynthesis; L-arginine from L-ornithine and carbamoyl phosphate: step 3/3.</text>
</comment>
<dbReference type="NCBIfam" id="TIGR00838">
    <property type="entry name" value="argH"/>
    <property type="match status" value="1"/>
</dbReference>
<feature type="compositionally biased region" description="Polar residues" evidence="7">
    <location>
        <begin position="1"/>
        <end position="11"/>
    </location>
</feature>
<evidence type="ECO:0000256" key="1">
    <source>
        <dbReference type="ARBA" id="ARBA00004941"/>
    </source>
</evidence>
<evidence type="ECO:0000259" key="8">
    <source>
        <dbReference type="Pfam" id="PF00206"/>
    </source>
</evidence>
<comment type="catalytic activity">
    <reaction evidence="6">
        <text>2-(N(omega)-L-arginino)succinate = fumarate + L-arginine</text>
        <dbReference type="Rhea" id="RHEA:24020"/>
        <dbReference type="ChEBI" id="CHEBI:29806"/>
        <dbReference type="ChEBI" id="CHEBI:32682"/>
        <dbReference type="ChEBI" id="CHEBI:57472"/>
        <dbReference type="EC" id="4.3.2.1"/>
    </reaction>
</comment>
<feature type="domain" description="Argininosuccinate lyase C-terminal" evidence="9">
    <location>
        <begin position="393"/>
        <end position="461"/>
    </location>
</feature>
<dbReference type="GO" id="GO:0042450">
    <property type="term" value="P:L-arginine biosynthetic process via ornithine"/>
    <property type="evidence" value="ECO:0007669"/>
    <property type="project" value="UniProtKB-UniRule"/>
</dbReference>
<dbReference type="Proteomes" id="UP000274327">
    <property type="component" value="Unassembled WGS sequence"/>
</dbReference>
<sequence>MSDAPSANSHGEPTGAVGPGADASAAQESAALWGGRFGSGPAAALAALSVSTHFDWRLAQYDLRGSKAHANVLHAAGLLTEEELAGMQDALDRLAADVASGAFAAAPEDEDVHTALERGLIERAGKDLGGKLRAGRSRNDQIATLIRLFIRDQARAIGDQVLDLVDVLVARAREVHGAPMPGRTHLQHAQPLLLSHHLLAHAWPLLRDVERLRDLDARADSSPYGSGALAGSSLGLDPQAVARELGFGDSVWNSVDGTASRDLTAEFSFVLAMIGIDLSRLAEEVILWNTKEFSFITLDDSYSTGSSIMPQKKNPDIAELARGKAGRVVGDLVGLLTTLKALPLAYNRDLQEDKEPVFDQVDSLDLVLPAFTGMMATLTFHTERMAELAPQGFSLATDIADHLVRRGVPFRVAHEISGSCVKVAEEQDKELWDLTDDELAGISEHLDPSVREVLSVEGSIASRDAKGGTAPVRVAEQTDAAAAQVAGLRAFTRDRAEG</sequence>
<dbReference type="PANTHER" id="PTHR43814">
    <property type="entry name" value="ARGININOSUCCINATE LYASE"/>
    <property type="match status" value="1"/>
</dbReference>
<protein>
    <recommendedName>
        <fullName evidence="2 6">Argininosuccinate lyase</fullName>
        <shortName evidence="6">ASAL</shortName>
        <ecNumber evidence="2 6">4.3.2.1</ecNumber>
    </recommendedName>
    <alternativeName>
        <fullName evidence="6">Arginosuccinase</fullName>
    </alternativeName>
</protein>
<evidence type="ECO:0000313" key="10">
    <source>
        <dbReference type="EMBL" id="RRR18911.1"/>
    </source>
</evidence>
<dbReference type="Gene3D" id="1.10.275.10">
    <property type="entry name" value="Fumarase/aspartase (N-terminal domain)"/>
    <property type="match status" value="1"/>
</dbReference>
<evidence type="ECO:0000256" key="6">
    <source>
        <dbReference type="HAMAP-Rule" id="MF_00006"/>
    </source>
</evidence>
<keyword evidence="4 6" id="KW-0028">Amino-acid biosynthesis</keyword>
<dbReference type="InterPro" id="IPR029419">
    <property type="entry name" value="Arg_succ_lyase_C"/>
</dbReference>
<evidence type="ECO:0000259" key="9">
    <source>
        <dbReference type="Pfam" id="PF14698"/>
    </source>
</evidence>
<dbReference type="InterPro" id="IPR024083">
    <property type="entry name" value="Fumarase/histidase_N"/>
</dbReference>
<comment type="caution">
    <text evidence="10">The sequence shown here is derived from an EMBL/GenBank/DDBJ whole genome shotgun (WGS) entry which is preliminary data.</text>
</comment>